<sequence length="89" mass="9545">GDYQVLQMNASASAYTPSRLTVKAGIPIRWEINDTGTSGCTSAIISRDMFEGQVKLERGLNVVNIAALQPGTYKFSCWMGMVSGTIVAV</sequence>
<name>A0A955I7J7_9BACT</name>
<feature type="non-terminal residue" evidence="2">
    <location>
        <position position="1"/>
    </location>
</feature>
<feature type="domain" description="EfeO-type cupredoxin-like" evidence="1">
    <location>
        <begin position="3"/>
        <end position="88"/>
    </location>
</feature>
<dbReference type="Gene3D" id="2.60.40.420">
    <property type="entry name" value="Cupredoxins - blue copper proteins"/>
    <property type="match status" value="1"/>
</dbReference>
<protein>
    <submittedName>
        <fullName evidence="2">Cupredoxin domain-containing protein</fullName>
    </submittedName>
</protein>
<dbReference type="InterPro" id="IPR008972">
    <property type="entry name" value="Cupredoxin"/>
</dbReference>
<comment type="caution">
    <text evidence="2">The sequence shown here is derived from an EMBL/GenBank/DDBJ whole genome shotgun (WGS) entry which is preliminary data.</text>
</comment>
<dbReference type="Proteomes" id="UP000760819">
    <property type="component" value="Unassembled WGS sequence"/>
</dbReference>
<dbReference type="AlphaFoldDB" id="A0A955I7J7"/>
<proteinExistence type="predicted"/>
<dbReference type="EMBL" id="JAGQLI010000121">
    <property type="protein sequence ID" value="MCA9379254.1"/>
    <property type="molecule type" value="Genomic_DNA"/>
</dbReference>
<evidence type="ECO:0000259" key="1">
    <source>
        <dbReference type="Pfam" id="PF13473"/>
    </source>
</evidence>
<evidence type="ECO:0000313" key="3">
    <source>
        <dbReference type="Proteomes" id="UP000760819"/>
    </source>
</evidence>
<reference evidence="2" key="2">
    <citation type="journal article" date="2021" name="Microbiome">
        <title>Successional dynamics and alternative stable states in a saline activated sludge microbial community over 9 years.</title>
        <authorList>
            <person name="Wang Y."/>
            <person name="Ye J."/>
            <person name="Ju F."/>
            <person name="Liu L."/>
            <person name="Boyd J.A."/>
            <person name="Deng Y."/>
            <person name="Parks D.H."/>
            <person name="Jiang X."/>
            <person name="Yin X."/>
            <person name="Woodcroft B.J."/>
            <person name="Tyson G.W."/>
            <person name="Hugenholtz P."/>
            <person name="Polz M.F."/>
            <person name="Zhang T."/>
        </authorList>
    </citation>
    <scope>NUCLEOTIDE SEQUENCE</scope>
    <source>
        <strain evidence="2">HKST-UBA12</strain>
    </source>
</reference>
<dbReference type="InterPro" id="IPR028096">
    <property type="entry name" value="EfeO_Cupredoxin"/>
</dbReference>
<accession>A0A955I7J7</accession>
<dbReference type="SUPFAM" id="SSF49503">
    <property type="entry name" value="Cupredoxins"/>
    <property type="match status" value="1"/>
</dbReference>
<gene>
    <name evidence="2" type="ORF">KC640_02390</name>
</gene>
<reference evidence="2" key="1">
    <citation type="submission" date="2020-04" db="EMBL/GenBank/DDBJ databases">
        <authorList>
            <person name="Zhang T."/>
        </authorList>
    </citation>
    <scope>NUCLEOTIDE SEQUENCE</scope>
    <source>
        <strain evidence="2">HKST-UBA12</strain>
    </source>
</reference>
<dbReference type="Pfam" id="PF13473">
    <property type="entry name" value="Cupredoxin_1"/>
    <property type="match status" value="1"/>
</dbReference>
<evidence type="ECO:0000313" key="2">
    <source>
        <dbReference type="EMBL" id="MCA9379254.1"/>
    </source>
</evidence>
<organism evidence="2 3">
    <name type="scientific">Candidatus Dojkabacteria bacterium</name>
    <dbReference type="NCBI Taxonomy" id="2099670"/>
    <lineage>
        <taxon>Bacteria</taxon>
        <taxon>Candidatus Dojkabacteria</taxon>
    </lineage>
</organism>